<name>A0ABN3G9Z7_9ACTN</name>
<dbReference type="Proteomes" id="UP001500253">
    <property type="component" value="Unassembled WGS sequence"/>
</dbReference>
<dbReference type="InterPro" id="IPR011009">
    <property type="entry name" value="Kinase-like_dom_sf"/>
</dbReference>
<dbReference type="Pfam" id="PF00069">
    <property type="entry name" value="Pkinase"/>
    <property type="match status" value="1"/>
</dbReference>
<evidence type="ECO:0000313" key="3">
    <source>
        <dbReference type="Proteomes" id="UP001500253"/>
    </source>
</evidence>
<dbReference type="SMART" id="SM01260">
    <property type="entry name" value="LANC_like"/>
    <property type="match status" value="1"/>
</dbReference>
<dbReference type="PROSITE" id="PS50011">
    <property type="entry name" value="PROTEIN_KINASE_DOM"/>
    <property type="match status" value="1"/>
</dbReference>
<dbReference type="Gene3D" id="1.10.510.10">
    <property type="entry name" value="Transferase(Phosphotransferase) domain 1"/>
    <property type="match status" value="1"/>
</dbReference>
<organism evidence="2 3">
    <name type="scientific">Streptomyces cuspidosporus</name>
    <dbReference type="NCBI Taxonomy" id="66882"/>
    <lineage>
        <taxon>Bacteria</taxon>
        <taxon>Bacillati</taxon>
        <taxon>Actinomycetota</taxon>
        <taxon>Actinomycetes</taxon>
        <taxon>Kitasatosporales</taxon>
        <taxon>Streptomycetaceae</taxon>
        <taxon>Streptomyces</taxon>
    </lineage>
</organism>
<dbReference type="PRINTS" id="PR01950">
    <property type="entry name" value="LANCSUPER"/>
</dbReference>
<dbReference type="RefSeq" id="WP_346175555.1">
    <property type="nucleotide sequence ID" value="NZ_BAAASD010000014.1"/>
</dbReference>
<dbReference type="CDD" id="cd04791">
    <property type="entry name" value="LanC_SerThrkinase"/>
    <property type="match status" value="1"/>
</dbReference>
<dbReference type="InterPro" id="IPR053524">
    <property type="entry name" value="Aerial_hyphae_peptide-synth"/>
</dbReference>
<dbReference type="NCBIfam" id="NF038151">
    <property type="entry name" value="lanthi_synth_III"/>
    <property type="match status" value="1"/>
</dbReference>
<dbReference type="SUPFAM" id="SSF158745">
    <property type="entry name" value="LanC-like"/>
    <property type="match status" value="1"/>
</dbReference>
<dbReference type="SUPFAM" id="SSF56112">
    <property type="entry name" value="Protein kinase-like (PK-like)"/>
    <property type="match status" value="1"/>
</dbReference>
<dbReference type="InterPro" id="IPR057929">
    <property type="entry name" value="RamC_N"/>
</dbReference>
<dbReference type="InterPro" id="IPR007822">
    <property type="entry name" value="LANC-like"/>
</dbReference>
<sequence length="853" mass="92515">MRKPYGFTVADPDFYAPLESAPALGRLFRPSRVPDGWTSDRTGVWTMWRPQDAVLAECGWKVHVSARPDRLDQVLDLATGVLFEQGVPFKHLAAELFYQWTHHKHAARPQSGKFIAAYPPDVAASRKLMEALSEALKDEEGPYVLSDRRFGESRTVHYRYGAYRRLERLKPDGTALPLVRDGHGNLVEDRRGVAFHLPAGIQDPFEESAPAPGGELSFGGYTFEAVLRPSNGGGAYRGRENSTGRSVFIKEARQHTGVSAGDITATERLRAEWETLKTLHAAAPGLAPEPIAYFREWEHEFLVTEFIEGRNLNGWTVAHNPCIRTAPTPEDFADYFARCERIVAETEEALARLHALGFVFVDVSPGNVMATDDGGIRLIDFEAAARTGADFTPMGTPGFSPPHDLVGGDPERYDHYGLCAIAQFLVFPLNLVVQRNPDTLTHLRHGIEDTAPVPDSLWSRATRYHPPRETPPLPAPEEVESDPLAHLAALRDATADALVAMADPDHAERVFPTVPEGYLSNTLCLAYGTAGVLHALSRAGRPLPEGALERLRRDALSAAPTLPPGLHMGLSGIAWVLADHGLLQEAADLLATADLHPLTTRTATLAGGGAGVALAHLALYGRTGDEHHLDRARALTAALPPDSELTARLGPDDAVGLLHGRSGIALLLQQLARVTGDRGPLTRGVRLLHAELDRASDPAAPDLSFPVSETDRRAMPYLYSGSAGVTFAVSRYTAAVDDERLAAALPRLLARLDSRFTAMPGLYQGLSGLGLALTEHARLTGDAEARRAALRVARALYAHAVPHEDGVRFLGDQTFRYSAELWSGSSGVLLFLSQLLDPAPDPFFTVDAIAARS</sequence>
<comment type="caution">
    <text evidence="2">The sequence shown here is derived from an EMBL/GenBank/DDBJ whole genome shotgun (WGS) entry which is preliminary data.</text>
</comment>
<dbReference type="Gene3D" id="1.50.10.20">
    <property type="match status" value="3"/>
</dbReference>
<feature type="domain" description="Protein kinase" evidence="1">
    <location>
        <begin position="221"/>
        <end position="519"/>
    </location>
</feature>
<evidence type="ECO:0000313" key="2">
    <source>
        <dbReference type="EMBL" id="GAA2347205.1"/>
    </source>
</evidence>
<keyword evidence="3" id="KW-1185">Reference proteome</keyword>
<accession>A0ABN3G9Z7</accession>
<dbReference type="InterPro" id="IPR058053">
    <property type="entry name" value="RamC_C"/>
</dbReference>
<dbReference type="SMART" id="SM00220">
    <property type="entry name" value="S_TKc"/>
    <property type="match status" value="1"/>
</dbReference>
<gene>
    <name evidence="2" type="primary">lanKC_2</name>
    <name evidence="2" type="ORF">GCM10010246_37270</name>
</gene>
<dbReference type="EMBL" id="BAAASD010000014">
    <property type="protein sequence ID" value="GAA2347205.1"/>
    <property type="molecule type" value="Genomic_DNA"/>
</dbReference>
<reference evidence="2 3" key="1">
    <citation type="journal article" date="2019" name="Int. J. Syst. Evol. Microbiol.">
        <title>The Global Catalogue of Microorganisms (GCM) 10K type strain sequencing project: providing services to taxonomists for standard genome sequencing and annotation.</title>
        <authorList>
            <consortium name="The Broad Institute Genomics Platform"/>
            <consortium name="The Broad Institute Genome Sequencing Center for Infectious Disease"/>
            <person name="Wu L."/>
            <person name="Ma J."/>
        </authorList>
    </citation>
    <scope>NUCLEOTIDE SEQUENCE [LARGE SCALE GENOMIC DNA]</scope>
    <source>
        <strain evidence="2 3">JCM 4316</strain>
    </source>
</reference>
<protein>
    <submittedName>
        <fullName evidence="2">Class III lanthionine synthetase LanKC</fullName>
    </submittedName>
</protein>
<dbReference type="InterPro" id="IPR000719">
    <property type="entry name" value="Prot_kinase_dom"/>
</dbReference>
<proteinExistence type="predicted"/>
<dbReference type="Pfam" id="PF25816">
    <property type="entry name" value="RamC_N"/>
    <property type="match status" value="1"/>
</dbReference>
<evidence type="ECO:0000259" key="1">
    <source>
        <dbReference type="PROSITE" id="PS50011"/>
    </source>
</evidence>